<dbReference type="AlphaFoldDB" id="A0A061GSE2"/>
<name>A0A061GSE2_THECC</name>
<evidence type="ECO:0000313" key="1">
    <source>
        <dbReference type="EMBL" id="EOY32082.1"/>
    </source>
</evidence>
<reference evidence="1 2" key="1">
    <citation type="journal article" date="2013" name="Genome Biol.">
        <title>The genome sequence of the most widely cultivated cacao type and its use to identify candidate genes regulating pod color.</title>
        <authorList>
            <person name="Motamayor J.C."/>
            <person name="Mockaitis K."/>
            <person name="Schmutz J."/>
            <person name="Haiminen N."/>
            <person name="Iii D.L."/>
            <person name="Cornejo O."/>
            <person name="Findley S.D."/>
            <person name="Zheng P."/>
            <person name="Utro F."/>
            <person name="Royaert S."/>
            <person name="Saski C."/>
            <person name="Jenkins J."/>
            <person name="Podicheti R."/>
            <person name="Zhao M."/>
            <person name="Scheffler B.E."/>
            <person name="Stack J.C."/>
            <person name="Feltus F.A."/>
            <person name="Mustiga G.M."/>
            <person name="Amores F."/>
            <person name="Phillips W."/>
            <person name="Marelli J.P."/>
            <person name="May G.D."/>
            <person name="Shapiro H."/>
            <person name="Ma J."/>
            <person name="Bustamante C.D."/>
            <person name="Schnell R.J."/>
            <person name="Main D."/>
            <person name="Gilbert D."/>
            <person name="Parida L."/>
            <person name="Kuhn D.N."/>
        </authorList>
    </citation>
    <scope>NUCLEOTIDE SEQUENCE [LARGE SCALE GENOMIC DNA]</scope>
    <source>
        <strain evidence="2">cv. Matina 1-6</strain>
    </source>
</reference>
<keyword evidence="2" id="KW-1185">Reference proteome</keyword>
<dbReference type="Gramene" id="EOY32082">
    <property type="protein sequence ID" value="EOY32082"/>
    <property type="gene ID" value="TCM_039554"/>
</dbReference>
<evidence type="ECO:0000313" key="2">
    <source>
        <dbReference type="Proteomes" id="UP000026915"/>
    </source>
</evidence>
<organism evidence="1 2">
    <name type="scientific">Theobroma cacao</name>
    <name type="common">Cacao</name>
    <name type="synonym">Cocoa</name>
    <dbReference type="NCBI Taxonomy" id="3641"/>
    <lineage>
        <taxon>Eukaryota</taxon>
        <taxon>Viridiplantae</taxon>
        <taxon>Streptophyta</taxon>
        <taxon>Embryophyta</taxon>
        <taxon>Tracheophyta</taxon>
        <taxon>Spermatophyta</taxon>
        <taxon>Magnoliopsida</taxon>
        <taxon>eudicotyledons</taxon>
        <taxon>Gunneridae</taxon>
        <taxon>Pentapetalae</taxon>
        <taxon>rosids</taxon>
        <taxon>malvids</taxon>
        <taxon>Malvales</taxon>
        <taxon>Malvaceae</taxon>
        <taxon>Byttnerioideae</taxon>
        <taxon>Theobroma</taxon>
    </lineage>
</organism>
<protein>
    <submittedName>
        <fullName evidence="1">Uncharacterized protein</fullName>
    </submittedName>
</protein>
<sequence length="311" mass="34568">MEDQYLHSLHSFQQGVSVKVKIVRIWESIDPSQLDKLLSHDFLAIDAQEYHLYHTQLNIVLLQYNSITIEALLGSIDAPLESSIGACKGAPTPLESSIEAPKGPLGASLGELNVPLGSPEHRCSPFLRSWGVPIDFNGALKSMTTLEKVHLQNLTNDVKRRDLYIEDLSGNTLKVVYRGDQAEAIDGDRYCKQFIVKDGIVQMGLVAFGRPVKKLVGATITKLATLQPIRRMTRPRPLKALISQKKIFTVDLTNKGIRMGIANYIMFDSADLDNRQWHTAIFANASRSSTPLTSIEELEEHVLPSPVKSQI</sequence>
<dbReference type="EMBL" id="CM001887">
    <property type="protein sequence ID" value="EOY32082.1"/>
    <property type="molecule type" value="Genomic_DNA"/>
</dbReference>
<dbReference type="HOGENOM" id="CLU_044279_0_0_1"/>
<dbReference type="InParanoid" id="A0A061GSE2"/>
<accession>A0A061GSE2</accession>
<dbReference type="PANTHER" id="PTHR47165">
    <property type="entry name" value="OS03G0429900 PROTEIN"/>
    <property type="match status" value="1"/>
</dbReference>
<proteinExistence type="predicted"/>
<gene>
    <name evidence="1" type="ORF">TCM_039554</name>
</gene>
<dbReference type="Proteomes" id="UP000026915">
    <property type="component" value="Chromosome 9"/>
</dbReference>
<dbReference type="PANTHER" id="PTHR47165:SF4">
    <property type="entry name" value="OS03G0429900 PROTEIN"/>
    <property type="match status" value="1"/>
</dbReference>